<sequence length="252" mass="28527">MSSVMTQDSTDVSNAVKLLRDTTKNREIVDRSGLRIRFSGLLPISEPDEQDRVWAASIVLNSEDLEFPKISYKLRASTKKRFKEAMKSNRPIGLINQKEVKVISYEIVENAIPFTTLTFLVDGSPYDVPLFKEDKADYYWIGKETKVPTASQLYEQKQSQQISAEKSPKHISPGRFENLPEGLKNYLLEKDGLKSICRLLAPFTKEVFKELAECENPDLNILNGGEEVVTDLIADEILRKFDASVRQSFGSA</sequence>
<dbReference type="EMBL" id="CADEPM010000004">
    <property type="protein sequence ID" value="CAB3404104.1"/>
    <property type="molecule type" value="Genomic_DNA"/>
</dbReference>
<dbReference type="OrthoDB" id="5786155at2759"/>
<evidence type="ECO:0000313" key="2">
    <source>
        <dbReference type="Proteomes" id="UP000494206"/>
    </source>
</evidence>
<keyword evidence="2" id="KW-1185">Reference proteome</keyword>
<protein>
    <submittedName>
        <fullName evidence="1">Uncharacterized protein</fullName>
    </submittedName>
</protein>
<gene>
    <name evidence="1" type="ORF">CBOVIS_LOCUS6491</name>
</gene>
<dbReference type="AlphaFoldDB" id="A0A8S1EX45"/>
<name>A0A8S1EX45_9PELO</name>
<reference evidence="1 2" key="1">
    <citation type="submission" date="2020-04" db="EMBL/GenBank/DDBJ databases">
        <authorList>
            <person name="Laetsch R D."/>
            <person name="Stevens L."/>
            <person name="Kumar S."/>
            <person name="Blaxter L. M."/>
        </authorList>
    </citation>
    <scope>NUCLEOTIDE SEQUENCE [LARGE SCALE GENOMIC DNA]</scope>
</reference>
<dbReference type="Proteomes" id="UP000494206">
    <property type="component" value="Unassembled WGS sequence"/>
</dbReference>
<accession>A0A8S1EX45</accession>
<organism evidence="1 2">
    <name type="scientific">Caenorhabditis bovis</name>
    <dbReference type="NCBI Taxonomy" id="2654633"/>
    <lineage>
        <taxon>Eukaryota</taxon>
        <taxon>Metazoa</taxon>
        <taxon>Ecdysozoa</taxon>
        <taxon>Nematoda</taxon>
        <taxon>Chromadorea</taxon>
        <taxon>Rhabditida</taxon>
        <taxon>Rhabditina</taxon>
        <taxon>Rhabditomorpha</taxon>
        <taxon>Rhabditoidea</taxon>
        <taxon>Rhabditidae</taxon>
        <taxon>Peloderinae</taxon>
        <taxon>Caenorhabditis</taxon>
    </lineage>
</organism>
<evidence type="ECO:0000313" key="1">
    <source>
        <dbReference type="EMBL" id="CAB3404104.1"/>
    </source>
</evidence>
<comment type="caution">
    <text evidence="1">The sequence shown here is derived from an EMBL/GenBank/DDBJ whole genome shotgun (WGS) entry which is preliminary data.</text>
</comment>
<proteinExistence type="predicted"/>